<accession>A0ABS5U518</accession>
<keyword evidence="2" id="KW-1003">Cell membrane</keyword>
<comment type="caution">
    <text evidence="7">The sequence shown here is derived from an EMBL/GenBank/DDBJ whole genome shotgun (WGS) entry which is preliminary data.</text>
</comment>
<dbReference type="PANTHER" id="PTHR43646">
    <property type="entry name" value="GLYCOSYLTRANSFERASE"/>
    <property type="match status" value="1"/>
</dbReference>
<dbReference type="Proteomes" id="UP000784128">
    <property type="component" value="Unassembled WGS sequence"/>
</dbReference>
<dbReference type="EMBL" id="JAHDYS010000002">
    <property type="protein sequence ID" value="MBT1070748.1"/>
    <property type="molecule type" value="Genomic_DNA"/>
</dbReference>
<evidence type="ECO:0000256" key="1">
    <source>
        <dbReference type="ARBA" id="ARBA00004236"/>
    </source>
</evidence>
<dbReference type="NCBIfam" id="TIGR04283">
    <property type="entry name" value="glyco_like_mftF"/>
    <property type="match status" value="1"/>
</dbReference>
<keyword evidence="5" id="KW-0472">Membrane</keyword>
<reference evidence="7 8" key="1">
    <citation type="submission" date="2021-05" db="EMBL/GenBank/DDBJ databases">
        <title>The draft genome of Geobacter chapellei DSM 13688.</title>
        <authorList>
            <person name="Xu Z."/>
            <person name="Masuda Y."/>
            <person name="Itoh H."/>
            <person name="Senoo K."/>
        </authorList>
    </citation>
    <scope>NUCLEOTIDE SEQUENCE [LARGE SCALE GENOMIC DNA]</scope>
    <source>
        <strain evidence="7 8">DSM 13688</strain>
    </source>
</reference>
<evidence type="ECO:0000256" key="5">
    <source>
        <dbReference type="ARBA" id="ARBA00023136"/>
    </source>
</evidence>
<evidence type="ECO:0000256" key="4">
    <source>
        <dbReference type="ARBA" id="ARBA00022679"/>
    </source>
</evidence>
<dbReference type="PANTHER" id="PTHR43646:SF2">
    <property type="entry name" value="GLYCOSYLTRANSFERASE 2-LIKE DOMAIN-CONTAINING PROTEIN"/>
    <property type="match status" value="1"/>
</dbReference>
<feature type="domain" description="Glycosyltransferase 2-like" evidence="6">
    <location>
        <begin position="10"/>
        <end position="173"/>
    </location>
</feature>
<protein>
    <submittedName>
        <fullName evidence="7">TIGR04283 family arsenosugar biosynthesis glycosyltransferase</fullName>
    </submittedName>
</protein>
<dbReference type="Gene3D" id="3.90.550.10">
    <property type="entry name" value="Spore Coat Polysaccharide Biosynthesis Protein SpsA, Chain A"/>
    <property type="match status" value="1"/>
</dbReference>
<evidence type="ECO:0000256" key="3">
    <source>
        <dbReference type="ARBA" id="ARBA00022676"/>
    </source>
</evidence>
<keyword evidence="3" id="KW-0328">Glycosyltransferase</keyword>
<evidence type="ECO:0000259" key="6">
    <source>
        <dbReference type="Pfam" id="PF00535"/>
    </source>
</evidence>
<comment type="subcellular location">
    <subcellularLocation>
        <location evidence="1">Cell membrane</location>
    </subcellularLocation>
</comment>
<dbReference type="InterPro" id="IPR029044">
    <property type="entry name" value="Nucleotide-diphossugar_trans"/>
</dbReference>
<proteinExistence type="predicted"/>
<organism evidence="7 8">
    <name type="scientific">Pelotalea chapellei</name>
    <dbReference type="NCBI Taxonomy" id="44671"/>
    <lineage>
        <taxon>Bacteria</taxon>
        <taxon>Pseudomonadati</taxon>
        <taxon>Thermodesulfobacteriota</taxon>
        <taxon>Desulfuromonadia</taxon>
        <taxon>Geobacterales</taxon>
        <taxon>Geobacteraceae</taxon>
        <taxon>Pelotalea</taxon>
    </lineage>
</organism>
<dbReference type="SUPFAM" id="SSF53448">
    <property type="entry name" value="Nucleotide-diphospho-sugar transferases"/>
    <property type="match status" value="1"/>
</dbReference>
<dbReference type="Pfam" id="PF00535">
    <property type="entry name" value="Glycos_transf_2"/>
    <property type="match status" value="1"/>
</dbReference>
<keyword evidence="4" id="KW-0808">Transferase</keyword>
<dbReference type="RefSeq" id="WP_214296460.1">
    <property type="nucleotide sequence ID" value="NZ_JAHDYS010000002.1"/>
</dbReference>
<evidence type="ECO:0000256" key="2">
    <source>
        <dbReference type="ARBA" id="ARBA00022475"/>
    </source>
</evidence>
<evidence type="ECO:0000313" key="8">
    <source>
        <dbReference type="Proteomes" id="UP000784128"/>
    </source>
</evidence>
<dbReference type="InterPro" id="IPR001173">
    <property type="entry name" value="Glyco_trans_2-like"/>
</dbReference>
<keyword evidence="8" id="KW-1185">Reference proteome</keyword>
<evidence type="ECO:0000313" key="7">
    <source>
        <dbReference type="EMBL" id="MBT1070748.1"/>
    </source>
</evidence>
<sequence length="363" mass="41229">MPLSPKPDLSIIVPLLNEQTELPDLFQTLADQKDILFELLLCDGGSTDTTRQIAVELGGENSFTTQLLDTPPGRGRQMNAGAAVARADMLLFLHADSRFEAPDTLSIALQYLTSRQSVSTHPVAARFRLHFRRRTTHPSLAFYFYEAKACLSSEDCIRGDQGYMLSRSCFEDIGRFDDSLPFLEDLRLAKTIARQGSWLLLPVRITTSARRFETEGLLRRQIVNAVIVNAVAVGWNEFFRELPGLYRCHTETGKLLLFPLLDGIRILLASFTPDQRRTFWQATGRHVAANSWQIFFWLDARHAFHSSLPPESVRLQWTNRFNRYCAPFVCSSPVAWVASAAVRLWHRAMLLLCRRLEPVTKTS</sequence>
<dbReference type="InterPro" id="IPR026461">
    <property type="entry name" value="Trfase_2_rSAM/seldom_assoc"/>
</dbReference>
<name>A0ABS5U518_9BACT</name>
<gene>
    <name evidence="7" type="ORF">KJB30_03030</name>
</gene>